<proteinExistence type="predicted"/>
<reference evidence="2" key="1">
    <citation type="submission" date="2018-06" db="EMBL/GenBank/DDBJ databases">
        <authorList>
            <person name="Zhirakovskaya E."/>
        </authorList>
    </citation>
    <scope>NUCLEOTIDE SEQUENCE</scope>
</reference>
<dbReference type="Pfam" id="PF04773">
    <property type="entry name" value="FecR"/>
    <property type="match status" value="1"/>
</dbReference>
<evidence type="ECO:0000313" key="2">
    <source>
        <dbReference type="EMBL" id="VAW65361.1"/>
    </source>
</evidence>
<dbReference type="EMBL" id="UOFI01000067">
    <property type="protein sequence ID" value="VAW65361.1"/>
    <property type="molecule type" value="Genomic_DNA"/>
</dbReference>
<dbReference type="PANTHER" id="PTHR38731:SF1">
    <property type="entry name" value="FECR PROTEIN DOMAIN-CONTAINING PROTEIN"/>
    <property type="match status" value="1"/>
</dbReference>
<feature type="domain" description="FecR protein" evidence="1">
    <location>
        <begin position="76"/>
        <end position="165"/>
    </location>
</feature>
<evidence type="ECO:0000259" key="1">
    <source>
        <dbReference type="Pfam" id="PF04773"/>
    </source>
</evidence>
<dbReference type="PANTHER" id="PTHR38731">
    <property type="entry name" value="LIPL45-RELATED LIPOPROTEIN-RELATED"/>
    <property type="match status" value="1"/>
</dbReference>
<dbReference type="Gene3D" id="2.60.120.1440">
    <property type="match status" value="1"/>
</dbReference>
<organism evidence="2">
    <name type="scientific">hydrothermal vent metagenome</name>
    <dbReference type="NCBI Taxonomy" id="652676"/>
    <lineage>
        <taxon>unclassified sequences</taxon>
        <taxon>metagenomes</taxon>
        <taxon>ecological metagenomes</taxon>
    </lineage>
</organism>
<accession>A0A3B0XC71</accession>
<dbReference type="InterPro" id="IPR006860">
    <property type="entry name" value="FecR"/>
</dbReference>
<sequence length="275" mass="31141">MKHIKRSAAALYICVFAFSAMLLAGESASTAHNASSHDTTPRGKIVKLEGQVYVINKAGEKKRLTDTNYIVNSNETVVTDKGSKAVLQLDDGVLSVLGEKSSLRVEKTGWLSQLGGKVFYVFRKITGQGQSRRIRTNFATIGIRGTTFIIDVSDDKQFVALQEGKLNFKSPADDFEIHKTNMLAGEYTDFQQHDKAAQKALSTEYKNYKKKIDNEFIEYKKEFDLYANKVVSFNGLRVDETVLNKEWLLSFSEFSDFSREHIGEYREFKKQQGEQ</sequence>
<name>A0A3B0XC71_9ZZZZ</name>
<dbReference type="AlphaFoldDB" id="A0A3B0XC71"/>
<gene>
    <name evidence="2" type="ORF">MNBD_GAMMA09-2945</name>
</gene>
<protein>
    <recommendedName>
        <fullName evidence="1">FecR protein domain-containing protein</fullName>
    </recommendedName>
</protein>